<feature type="compositionally biased region" description="Basic and acidic residues" evidence="2">
    <location>
        <begin position="56"/>
        <end position="71"/>
    </location>
</feature>
<dbReference type="Proteomes" id="UP001597024">
    <property type="component" value="Unassembled WGS sequence"/>
</dbReference>
<dbReference type="Gene3D" id="1.10.630.10">
    <property type="entry name" value="Cytochrome P450"/>
    <property type="match status" value="1"/>
</dbReference>
<dbReference type="InterPro" id="IPR036396">
    <property type="entry name" value="Cyt_P450_sf"/>
</dbReference>
<reference evidence="4" key="1">
    <citation type="journal article" date="2019" name="Int. J. Syst. Evol. Microbiol.">
        <title>The Global Catalogue of Microorganisms (GCM) 10K type strain sequencing project: providing services to taxonomists for standard genome sequencing and annotation.</title>
        <authorList>
            <consortium name="The Broad Institute Genomics Platform"/>
            <consortium name="The Broad Institute Genome Sequencing Center for Infectious Disease"/>
            <person name="Wu L."/>
            <person name="Ma J."/>
        </authorList>
    </citation>
    <scope>NUCLEOTIDE SEQUENCE [LARGE SCALE GENOMIC DNA]</scope>
    <source>
        <strain evidence="4">CCUG 62974</strain>
    </source>
</reference>
<evidence type="ECO:0000256" key="1">
    <source>
        <dbReference type="ARBA" id="ARBA00010617"/>
    </source>
</evidence>
<dbReference type="EMBL" id="JBHTHX010001243">
    <property type="protein sequence ID" value="MFD0888238.1"/>
    <property type="molecule type" value="Genomic_DNA"/>
</dbReference>
<keyword evidence="4" id="KW-1185">Reference proteome</keyword>
<evidence type="ECO:0000256" key="2">
    <source>
        <dbReference type="SAM" id="MobiDB-lite"/>
    </source>
</evidence>
<evidence type="ECO:0000313" key="4">
    <source>
        <dbReference type="Proteomes" id="UP001597024"/>
    </source>
</evidence>
<dbReference type="SUPFAM" id="SSF48264">
    <property type="entry name" value="Cytochrome P450"/>
    <property type="match status" value="1"/>
</dbReference>
<name>A0ABW3DWN8_9ACTN</name>
<dbReference type="PANTHER" id="PTHR46696">
    <property type="entry name" value="P450, PUTATIVE (EUROFUNG)-RELATED"/>
    <property type="match status" value="1"/>
</dbReference>
<gene>
    <name evidence="3" type="ORF">ACFQ08_27175</name>
</gene>
<organism evidence="3 4">
    <name type="scientific">Streptosporangium algeriense</name>
    <dbReference type="NCBI Taxonomy" id="1682748"/>
    <lineage>
        <taxon>Bacteria</taxon>
        <taxon>Bacillati</taxon>
        <taxon>Actinomycetota</taxon>
        <taxon>Actinomycetes</taxon>
        <taxon>Streptosporangiales</taxon>
        <taxon>Streptosporangiaceae</taxon>
        <taxon>Streptosporangium</taxon>
    </lineage>
</organism>
<proteinExistence type="inferred from homology"/>
<dbReference type="PANTHER" id="PTHR46696:SF6">
    <property type="entry name" value="P450, PUTATIVE (EUROFUNG)-RELATED"/>
    <property type="match status" value="1"/>
</dbReference>
<comment type="similarity">
    <text evidence="1">Belongs to the cytochrome P450 family.</text>
</comment>
<sequence>MSAPVQLPYERPGPLHPAPLLRELQARGPIHAVRTALGTPGWQVTGYAEVRRLLNDDRLGQAHPDPDHSSRTGESVVFGGPQGDFDTEQIDHRRVRALLQPHFSPKRMRPLRARIETLTTTLLDELAAAGPPANLHTALSLPLPIAARR</sequence>
<evidence type="ECO:0008006" key="5">
    <source>
        <dbReference type="Google" id="ProtNLM"/>
    </source>
</evidence>
<accession>A0ABW3DWN8</accession>
<evidence type="ECO:0000313" key="3">
    <source>
        <dbReference type="EMBL" id="MFD0888238.1"/>
    </source>
</evidence>
<protein>
    <recommendedName>
        <fullName evidence="5">Cytochrome P450</fullName>
    </recommendedName>
</protein>
<feature type="region of interest" description="Disordered" evidence="2">
    <location>
        <begin position="56"/>
        <end position="89"/>
    </location>
</feature>
<comment type="caution">
    <text evidence="3">The sequence shown here is derived from an EMBL/GenBank/DDBJ whole genome shotgun (WGS) entry which is preliminary data.</text>
</comment>